<feature type="transmembrane region" description="Helical" evidence="6">
    <location>
        <begin position="41"/>
        <end position="61"/>
    </location>
</feature>
<evidence type="ECO:0000256" key="2">
    <source>
        <dbReference type="ARBA" id="ARBA00022475"/>
    </source>
</evidence>
<dbReference type="PANTHER" id="PTHR34857">
    <property type="entry name" value="SLL0384 PROTEIN"/>
    <property type="match status" value="1"/>
</dbReference>
<dbReference type="GO" id="GO:0005886">
    <property type="term" value="C:plasma membrane"/>
    <property type="evidence" value="ECO:0007669"/>
    <property type="project" value="UniProtKB-ARBA"/>
</dbReference>
<feature type="transmembrane region" description="Helical" evidence="6">
    <location>
        <begin position="12"/>
        <end position="35"/>
    </location>
</feature>
<sequence>MQLALQTANQDCWLCRINGLSKIATSGLFLLAVLFIKTQSILQVIWLLAWLIGLLVFALKLQPALKGYFLRSAFMFFILVLPLPFRSLVENDWALVQFAGLSVFYSGLLRFMGTFLKAMILLIVSLTLIAATPFSEILRAFKKLKMPDWALSILMYVFRLIFLMEEEGLRMKRAMQARSGKISLKRKLQILIQFSVVYLARLMGRSERTYWAMVSRGFRGKIVLAQESSFRQSDWLFLLAPIVFGIGVFL</sequence>
<feature type="transmembrane region" description="Helical" evidence="6">
    <location>
        <begin position="118"/>
        <end position="137"/>
    </location>
</feature>
<dbReference type="PANTHER" id="PTHR34857:SF2">
    <property type="entry name" value="SLL0384 PROTEIN"/>
    <property type="match status" value="1"/>
</dbReference>
<keyword evidence="2" id="KW-1003">Cell membrane</keyword>
<proteinExistence type="predicted"/>
<dbReference type="Proteomes" id="UP000886111">
    <property type="component" value="Unassembled WGS sequence"/>
</dbReference>
<dbReference type="Pfam" id="PF02361">
    <property type="entry name" value="CbiQ"/>
    <property type="match status" value="1"/>
</dbReference>
<evidence type="ECO:0000256" key="5">
    <source>
        <dbReference type="ARBA" id="ARBA00023136"/>
    </source>
</evidence>
<dbReference type="AlphaFoldDB" id="A0A7V5H3Y8"/>
<feature type="transmembrane region" description="Helical" evidence="6">
    <location>
        <begin position="93"/>
        <end position="111"/>
    </location>
</feature>
<evidence type="ECO:0000256" key="1">
    <source>
        <dbReference type="ARBA" id="ARBA00004141"/>
    </source>
</evidence>
<evidence type="ECO:0000256" key="3">
    <source>
        <dbReference type="ARBA" id="ARBA00022692"/>
    </source>
</evidence>
<feature type="transmembrane region" description="Helical" evidence="6">
    <location>
        <begin position="68"/>
        <end position="87"/>
    </location>
</feature>
<reference evidence="7" key="1">
    <citation type="journal article" date="2020" name="mSystems">
        <title>Genome- and Community-Level Interaction Insights into Carbon Utilization and Element Cycling Functions of Hydrothermarchaeota in Hydrothermal Sediment.</title>
        <authorList>
            <person name="Zhou Z."/>
            <person name="Liu Y."/>
            <person name="Xu W."/>
            <person name="Pan J."/>
            <person name="Luo Z.H."/>
            <person name="Li M."/>
        </authorList>
    </citation>
    <scope>NUCLEOTIDE SEQUENCE [LARGE SCALE GENOMIC DNA]</scope>
    <source>
        <strain evidence="7">HyVt-76</strain>
    </source>
</reference>
<dbReference type="CDD" id="cd16914">
    <property type="entry name" value="EcfT"/>
    <property type="match status" value="1"/>
</dbReference>
<keyword evidence="5 6" id="KW-0472">Membrane</keyword>
<evidence type="ECO:0008006" key="8">
    <source>
        <dbReference type="Google" id="ProtNLM"/>
    </source>
</evidence>
<accession>A0A7V5H3Y8</accession>
<name>A0A7V5H3Y8_CALAY</name>
<organism evidence="7">
    <name type="scientific">Caldithrix abyssi</name>
    <dbReference type="NCBI Taxonomy" id="187145"/>
    <lineage>
        <taxon>Bacteria</taxon>
        <taxon>Pseudomonadati</taxon>
        <taxon>Calditrichota</taxon>
        <taxon>Calditrichia</taxon>
        <taxon>Calditrichales</taxon>
        <taxon>Calditrichaceae</taxon>
        <taxon>Caldithrix</taxon>
    </lineage>
</organism>
<feature type="transmembrane region" description="Helical" evidence="6">
    <location>
        <begin position="149"/>
        <end position="166"/>
    </location>
</feature>
<evidence type="ECO:0000256" key="4">
    <source>
        <dbReference type="ARBA" id="ARBA00022989"/>
    </source>
</evidence>
<comment type="subcellular location">
    <subcellularLocation>
        <location evidence="1">Membrane</location>
        <topology evidence="1">Multi-pass membrane protein</topology>
    </subcellularLocation>
</comment>
<gene>
    <name evidence="7" type="ORF">ENL21_06495</name>
</gene>
<dbReference type="InterPro" id="IPR003339">
    <property type="entry name" value="ABC/ECF_trnsptr_transmembrane"/>
</dbReference>
<keyword evidence="3 6" id="KW-0812">Transmembrane</keyword>
<evidence type="ECO:0000313" key="7">
    <source>
        <dbReference type="EMBL" id="HHE55414.1"/>
    </source>
</evidence>
<comment type="caution">
    <text evidence="7">The sequence shown here is derived from an EMBL/GenBank/DDBJ whole genome shotgun (WGS) entry which is preliminary data.</text>
</comment>
<evidence type="ECO:0000256" key="6">
    <source>
        <dbReference type="SAM" id="Phobius"/>
    </source>
</evidence>
<keyword evidence="4 6" id="KW-1133">Transmembrane helix</keyword>
<dbReference type="InterPro" id="IPR051611">
    <property type="entry name" value="ECF_transporter_component"/>
</dbReference>
<dbReference type="EMBL" id="DRTD01000478">
    <property type="protein sequence ID" value="HHE55414.1"/>
    <property type="molecule type" value="Genomic_DNA"/>
</dbReference>
<protein>
    <recommendedName>
        <fullName evidence="8">Cobalt ECF transporter T component CbiQ</fullName>
    </recommendedName>
</protein>